<evidence type="ECO:0000313" key="2">
    <source>
        <dbReference type="Proteomes" id="UP000183975"/>
    </source>
</evidence>
<dbReference type="EMBL" id="FRAH01000093">
    <property type="protein sequence ID" value="SHL32472.1"/>
    <property type="molecule type" value="Genomic_DNA"/>
</dbReference>
<name>A0A1M6ZPS7_9FIRM</name>
<keyword evidence="2" id="KW-1185">Reference proteome</keyword>
<protein>
    <submittedName>
        <fullName evidence="1">Type IV secretion system protein VirD4</fullName>
    </submittedName>
</protein>
<reference evidence="1 2" key="1">
    <citation type="submission" date="2016-11" db="EMBL/GenBank/DDBJ databases">
        <authorList>
            <person name="Jaros S."/>
            <person name="Januszkiewicz K."/>
            <person name="Wedrychowicz H."/>
        </authorList>
    </citation>
    <scope>NUCLEOTIDE SEQUENCE [LARGE SCALE GENOMIC DNA]</scope>
    <source>
        <strain evidence="1 2">DSM 14214</strain>
    </source>
</reference>
<gene>
    <name evidence="1" type="ORF">SAMN02745138_03256</name>
</gene>
<accession>A0A1M6ZPS7</accession>
<dbReference type="AlphaFoldDB" id="A0A1M6ZPS7"/>
<dbReference type="Proteomes" id="UP000183975">
    <property type="component" value="Unassembled WGS sequence"/>
</dbReference>
<evidence type="ECO:0000313" key="1">
    <source>
        <dbReference type="EMBL" id="SHL32472.1"/>
    </source>
</evidence>
<dbReference type="OrthoDB" id="9766496at2"/>
<proteinExistence type="predicted"/>
<sequence>MRQLDLKKLLLPNLPYLLIGLYATKLGEAWRLAPGADASAKLLGLMDGFAAAFQSALPSFHPVDLLVGLCCGAALRLAVYFKGKNAKKYRKNMEYGSARWSA</sequence>
<organism evidence="1 2">
    <name type="scientific">Anaerotignum lactatifermentans DSM 14214</name>
    <dbReference type="NCBI Taxonomy" id="1121323"/>
    <lineage>
        <taxon>Bacteria</taxon>
        <taxon>Bacillati</taxon>
        <taxon>Bacillota</taxon>
        <taxon>Clostridia</taxon>
        <taxon>Lachnospirales</taxon>
        <taxon>Anaerotignaceae</taxon>
        <taxon>Anaerotignum</taxon>
    </lineage>
</organism>